<proteinExistence type="predicted"/>
<organism evidence="1">
    <name type="scientific">freshwater metagenome</name>
    <dbReference type="NCBI Taxonomy" id="449393"/>
    <lineage>
        <taxon>unclassified sequences</taxon>
        <taxon>metagenomes</taxon>
        <taxon>ecological metagenomes</taxon>
    </lineage>
</organism>
<protein>
    <submittedName>
        <fullName evidence="1">Unannotated protein</fullName>
    </submittedName>
</protein>
<name>A0A6J6UES2_9ZZZZ</name>
<accession>A0A6J6UES2</accession>
<dbReference type="AlphaFoldDB" id="A0A6J6UES2"/>
<gene>
    <name evidence="1" type="ORF">UFOPK2855_00514</name>
</gene>
<sequence length="48" mass="5546">MFQRFEKNNWDMTDQQSNAQNIRLSEGAVGGLPISQSFLDNHQFFVKA</sequence>
<dbReference type="EMBL" id="CAEZZK010000080">
    <property type="protein sequence ID" value="CAB4758076.1"/>
    <property type="molecule type" value="Genomic_DNA"/>
</dbReference>
<evidence type="ECO:0000313" key="1">
    <source>
        <dbReference type="EMBL" id="CAB4758076.1"/>
    </source>
</evidence>
<reference evidence="1" key="1">
    <citation type="submission" date="2020-05" db="EMBL/GenBank/DDBJ databases">
        <authorList>
            <person name="Chiriac C."/>
            <person name="Salcher M."/>
            <person name="Ghai R."/>
            <person name="Kavagutti S V."/>
        </authorList>
    </citation>
    <scope>NUCLEOTIDE SEQUENCE</scope>
</reference>